<comment type="cofactor">
    <cofactor evidence="1">
        <name>FAD</name>
        <dbReference type="ChEBI" id="CHEBI:57692"/>
    </cofactor>
</comment>
<dbReference type="Gene3D" id="3.40.50.80">
    <property type="entry name" value="Nucleotide-binding domain of ferredoxin-NADP reductase (FNR) module"/>
    <property type="match status" value="1"/>
</dbReference>
<feature type="domain" description="FAD-binding FR-type" evidence="10">
    <location>
        <begin position="196"/>
        <end position="398"/>
    </location>
</feature>
<evidence type="ECO:0000256" key="8">
    <source>
        <dbReference type="ARBA" id="ARBA00040659"/>
    </source>
</evidence>
<evidence type="ECO:0000313" key="11">
    <source>
        <dbReference type="EMBL" id="CAI2363651.1"/>
    </source>
</evidence>
<evidence type="ECO:0000256" key="4">
    <source>
        <dbReference type="ARBA" id="ARBA00022691"/>
    </source>
</evidence>
<dbReference type="Gene3D" id="3.40.50.360">
    <property type="match status" value="1"/>
</dbReference>
<accession>A0AAD1U7S8</accession>
<evidence type="ECO:0000256" key="3">
    <source>
        <dbReference type="ARBA" id="ARBA00022630"/>
    </source>
</evidence>
<evidence type="ECO:0000259" key="10">
    <source>
        <dbReference type="PROSITE" id="PS51384"/>
    </source>
</evidence>
<dbReference type="AlphaFoldDB" id="A0AAD1U7S8"/>
<keyword evidence="4" id="KW-0949">S-adenosyl-L-methionine</keyword>
<dbReference type="PRINTS" id="PR00369">
    <property type="entry name" value="FLAVODOXIN"/>
</dbReference>
<organism evidence="11 12">
    <name type="scientific">Euplotes crassus</name>
    <dbReference type="NCBI Taxonomy" id="5936"/>
    <lineage>
        <taxon>Eukaryota</taxon>
        <taxon>Sar</taxon>
        <taxon>Alveolata</taxon>
        <taxon>Ciliophora</taxon>
        <taxon>Intramacronucleata</taxon>
        <taxon>Spirotrichea</taxon>
        <taxon>Hypotrichia</taxon>
        <taxon>Euplotida</taxon>
        <taxon>Euplotidae</taxon>
        <taxon>Moneuplotes</taxon>
    </lineage>
</organism>
<evidence type="ECO:0000256" key="7">
    <source>
        <dbReference type="ARBA" id="ARBA00039088"/>
    </source>
</evidence>
<dbReference type="InterPro" id="IPR029039">
    <property type="entry name" value="Flavoprotein-like_sf"/>
</dbReference>
<dbReference type="Gene3D" id="2.40.30.10">
    <property type="entry name" value="Translation factors"/>
    <property type="match status" value="1"/>
</dbReference>
<dbReference type="InterPro" id="IPR008254">
    <property type="entry name" value="Flavodoxin/NO_synth"/>
</dbReference>
<dbReference type="Pfam" id="PF00175">
    <property type="entry name" value="NAD_binding_1"/>
    <property type="match status" value="1"/>
</dbReference>
<dbReference type="InterPro" id="IPR017927">
    <property type="entry name" value="FAD-bd_FR_type"/>
</dbReference>
<sequence length="561" mass="64335">MAEPIVTFLYASQMGNSEDISMNLYTTAKEKGYTVERYQFDDHLESFDLTDITTKRVVVIVCSSTGDGDCPDNGSNFYKYLQRHSKTAQEEDGLGNKIFRHLHYTILGLGNSGYSSFQKSPITVNSCFEELGATLFHYFARADEVEGLETEIDPWIKGLWDSLAETVEKVKNEAIVSPEEVKQSEESKDLSDEDEDVFERVTICSKSYESEEYNKVIKLELELERTISESDNIQPGSYISIIPKNSIESVKSFISVCKWDETPHLINRLTTELDFLSHVNQKALKSVLGDSEYLQEGSEFNYLDFFTFINPEKSVNTDILEIIPKMKSRFYSIASDSIDTNKLEICFKVESYQQEDIFQKGHTITKQGVCSSYLHRLSEEDKVEFEVKICKKSLFNTTKKELKYQPPLIFICQGTAVVPLIGVLRRIKRMLDTKEIKGLGNIDFYYGIKNQAHDYLYKEEIEALFEHFASTNPYASFKTHISESMPSDPADKKYVDDIINQDNEDLEYKILVKKGTVYFCCDENKTAKAVENILEEIVGSSKQLGKIFKDGRYKKEVWTRA</sequence>
<dbReference type="EMBL" id="CAMPGE010004802">
    <property type="protein sequence ID" value="CAI2363651.1"/>
    <property type="molecule type" value="Genomic_DNA"/>
</dbReference>
<dbReference type="PANTHER" id="PTHR19384">
    <property type="entry name" value="NITRIC OXIDE SYNTHASE-RELATED"/>
    <property type="match status" value="1"/>
</dbReference>
<dbReference type="SUPFAM" id="SSF52218">
    <property type="entry name" value="Flavoproteins"/>
    <property type="match status" value="1"/>
</dbReference>
<dbReference type="GO" id="GO:0010181">
    <property type="term" value="F:FMN binding"/>
    <property type="evidence" value="ECO:0007669"/>
    <property type="project" value="InterPro"/>
</dbReference>
<dbReference type="PANTHER" id="PTHR19384:SF84">
    <property type="entry name" value="METHIONINE SYNTHASE REDUCTASE"/>
    <property type="match status" value="1"/>
</dbReference>
<comment type="caution">
    <text evidence="11">The sequence shown here is derived from an EMBL/GenBank/DDBJ whole genome shotgun (WGS) entry which is preliminary data.</text>
</comment>
<keyword evidence="3" id="KW-0285">Flavoprotein</keyword>
<evidence type="ECO:0000256" key="2">
    <source>
        <dbReference type="ARBA" id="ARBA00022605"/>
    </source>
</evidence>
<dbReference type="Proteomes" id="UP001295684">
    <property type="component" value="Unassembled WGS sequence"/>
</dbReference>
<evidence type="ECO:0000259" key="9">
    <source>
        <dbReference type="PROSITE" id="PS50902"/>
    </source>
</evidence>
<dbReference type="SUPFAM" id="SSF52343">
    <property type="entry name" value="Ferredoxin reductase-like, C-terminal NADP-linked domain"/>
    <property type="match status" value="1"/>
</dbReference>
<dbReference type="EC" id="1.16.1.8" evidence="7"/>
<dbReference type="PROSITE" id="PS51384">
    <property type="entry name" value="FAD_FR"/>
    <property type="match status" value="1"/>
</dbReference>
<keyword evidence="6" id="KW-0486">Methionine biosynthesis</keyword>
<evidence type="ECO:0000256" key="5">
    <source>
        <dbReference type="ARBA" id="ARBA00022827"/>
    </source>
</evidence>
<name>A0AAD1U7S8_EUPCR</name>
<dbReference type="GO" id="GO:0050667">
    <property type="term" value="P:homocysteine metabolic process"/>
    <property type="evidence" value="ECO:0007669"/>
    <property type="project" value="TreeGrafter"/>
</dbReference>
<evidence type="ECO:0000256" key="6">
    <source>
        <dbReference type="ARBA" id="ARBA00023167"/>
    </source>
</evidence>
<dbReference type="InterPro" id="IPR001709">
    <property type="entry name" value="Flavoprot_Pyr_Nucl_cyt_Rdtase"/>
</dbReference>
<dbReference type="PRINTS" id="PR00371">
    <property type="entry name" value="FPNCR"/>
</dbReference>
<proteinExistence type="predicted"/>
<dbReference type="GO" id="GO:0050660">
    <property type="term" value="F:flavin adenine dinucleotide binding"/>
    <property type="evidence" value="ECO:0007669"/>
    <property type="project" value="TreeGrafter"/>
</dbReference>
<keyword evidence="2" id="KW-0028">Amino-acid biosynthesis</keyword>
<dbReference type="Pfam" id="PF00258">
    <property type="entry name" value="Flavodoxin_1"/>
    <property type="match status" value="1"/>
</dbReference>
<keyword evidence="12" id="KW-1185">Reference proteome</keyword>
<dbReference type="GO" id="GO:0005829">
    <property type="term" value="C:cytosol"/>
    <property type="evidence" value="ECO:0007669"/>
    <property type="project" value="TreeGrafter"/>
</dbReference>
<keyword evidence="5" id="KW-0274">FAD</keyword>
<gene>
    <name evidence="11" type="ORF">ECRASSUSDP1_LOCUS4987</name>
</gene>
<dbReference type="InterPro" id="IPR039261">
    <property type="entry name" value="FNR_nucleotide-bd"/>
</dbReference>
<dbReference type="PROSITE" id="PS50902">
    <property type="entry name" value="FLAVODOXIN_LIKE"/>
    <property type="match status" value="1"/>
</dbReference>
<dbReference type="GO" id="GO:0030586">
    <property type="term" value="F:[methionine synthase] reductase (NADPH) activity"/>
    <property type="evidence" value="ECO:0007669"/>
    <property type="project" value="UniProtKB-EC"/>
</dbReference>
<protein>
    <recommendedName>
        <fullName evidence="8">Methionine synthase reductase</fullName>
        <ecNumber evidence="7">1.16.1.8</ecNumber>
    </recommendedName>
</protein>
<dbReference type="GO" id="GO:0009086">
    <property type="term" value="P:methionine biosynthetic process"/>
    <property type="evidence" value="ECO:0007669"/>
    <property type="project" value="UniProtKB-KW"/>
</dbReference>
<dbReference type="InterPro" id="IPR001433">
    <property type="entry name" value="OxRdtase_FAD/NAD-bd"/>
</dbReference>
<feature type="domain" description="Flavodoxin-like" evidence="9">
    <location>
        <begin position="6"/>
        <end position="160"/>
    </location>
</feature>
<dbReference type="InterPro" id="IPR017938">
    <property type="entry name" value="Riboflavin_synthase-like_b-brl"/>
</dbReference>
<evidence type="ECO:0000256" key="1">
    <source>
        <dbReference type="ARBA" id="ARBA00001974"/>
    </source>
</evidence>
<dbReference type="SUPFAM" id="SSF63380">
    <property type="entry name" value="Riboflavin synthase domain-like"/>
    <property type="match status" value="1"/>
</dbReference>
<dbReference type="InterPro" id="IPR001094">
    <property type="entry name" value="Flavdoxin-like"/>
</dbReference>
<reference evidence="11" key="1">
    <citation type="submission" date="2023-07" db="EMBL/GenBank/DDBJ databases">
        <authorList>
            <consortium name="AG Swart"/>
            <person name="Singh M."/>
            <person name="Singh A."/>
            <person name="Seah K."/>
            <person name="Emmerich C."/>
        </authorList>
    </citation>
    <scope>NUCLEOTIDE SEQUENCE</scope>
    <source>
        <strain evidence="11">DP1</strain>
    </source>
</reference>
<evidence type="ECO:0000313" key="12">
    <source>
        <dbReference type="Proteomes" id="UP001295684"/>
    </source>
</evidence>